<sequence>MATSSRAWWSVAARARARVAPAGHNFVVPSTTCWIYELGAKAPRGFKLEASGQHIPFDEETPRCRVF</sequence>
<name>A0A2S9YM07_9BACT</name>
<dbReference type="AlphaFoldDB" id="A0A2S9YM07"/>
<comment type="caution">
    <text evidence="1">The sequence shown here is derived from an EMBL/GenBank/DDBJ whole genome shotgun (WGS) entry which is preliminary data.</text>
</comment>
<proteinExistence type="predicted"/>
<dbReference type="RefSeq" id="WP_106091116.1">
    <property type="nucleotide sequence ID" value="NZ_PVNL01000083.1"/>
</dbReference>
<protein>
    <submittedName>
        <fullName evidence="1">Uncharacterized protein</fullName>
    </submittedName>
</protein>
<evidence type="ECO:0000313" key="2">
    <source>
        <dbReference type="Proteomes" id="UP000238823"/>
    </source>
</evidence>
<accession>A0A2S9YM07</accession>
<evidence type="ECO:0000313" key="1">
    <source>
        <dbReference type="EMBL" id="PRQ06137.1"/>
    </source>
</evidence>
<gene>
    <name evidence="1" type="ORF">ENSA7_41710</name>
</gene>
<reference evidence="1 2" key="1">
    <citation type="submission" date="2018-03" db="EMBL/GenBank/DDBJ databases">
        <title>Draft Genome Sequences of the Obligatory Marine Myxobacteria Enhygromyxa salina SWB007.</title>
        <authorList>
            <person name="Poehlein A."/>
            <person name="Moghaddam J.A."/>
            <person name="Harms H."/>
            <person name="Alanjari M."/>
            <person name="Koenig G.M."/>
            <person name="Daniel R."/>
            <person name="Schaeberle T.F."/>
        </authorList>
    </citation>
    <scope>NUCLEOTIDE SEQUENCE [LARGE SCALE GENOMIC DNA]</scope>
    <source>
        <strain evidence="1 2">SWB007</strain>
    </source>
</reference>
<organism evidence="1 2">
    <name type="scientific">Enhygromyxa salina</name>
    <dbReference type="NCBI Taxonomy" id="215803"/>
    <lineage>
        <taxon>Bacteria</taxon>
        <taxon>Pseudomonadati</taxon>
        <taxon>Myxococcota</taxon>
        <taxon>Polyangia</taxon>
        <taxon>Nannocystales</taxon>
        <taxon>Nannocystaceae</taxon>
        <taxon>Enhygromyxa</taxon>
    </lineage>
</organism>
<dbReference type="Proteomes" id="UP000238823">
    <property type="component" value="Unassembled WGS sequence"/>
</dbReference>
<dbReference type="EMBL" id="PVNL01000083">
    <property type="protein sequence ID" value="PRQ06137.1"/>
    <property type="molecule type" value="Genomic_DNA"/>
</dbReference>